<dbReference type="PANTHER" id="PTHR42103">
    <property type="entry name" value="ALPHA/BETA-HYDROLASES SUPERFAMILY PROTEIN"/>
    <property type="match status" value="1"/>
</dbReference>
<proteinExistence type="predicted"/>
<dbReference type="GO" id="GO:0016787">
    <property type="term" value="F:hydrolase activity"/>
    <property type="evidence" value="ECO:0007669"/>
    <property type="project" value="UniProtKB-KW"/>
</dbReference>
<dbReference type="PANTHER" id="PTHR42103:SF2">
    <property type="entry name" value="AB HYDROLASE-1 DOMAIN-CONTAINING PROTEIN"/>
    <property type="match status" value="1"/>
</dbReference>
<dbReference type="SUPFAM" id="SSF53474">
    <property type="entry name" value="alpha/beta-Hydrolases"/>
    <property type="match status" value="1"/>
</dbReference>
<organism evidence="1 2">
    <name type="scientific">Crucibulum laeve</name>
    <dbReference type="NCBI Taxonomy" id="68775"/>
    <lineage>
        <taxon>Eukaryota</taxon>
        <taxon>Fungi</taxon>
        <taxon>Dikarya</taxon>
        <taxon>Basidiomycota</taxon>
        <taxon>Agaricomycotina</taxon>
        <taxon>Agaricomycetes</taxon>
        <taxon>Agaricomycetidae</taxon>
        <taxon>Agaricales</taxon>
        <taxon>Agaricineae</taxon>
        <taxon>Nidulariaceae</taxon>
        <taxon>Crucibulum</taxon>
    </lineage>
</organism>
<dbReference type="Proteomes" id="UP000308652">
    <property type="component" value="Unassembled WGS sequence"/>
</dbReference>
<keyword evidence="1" id="KW-0378">Hydrolase</keyword>
<gene>
    <name evidence="1" type="ORF">BDQ12DRAFT_680223</name>
</gene>
<name>A0A5C3M3L9_9AGAR</name>
<reference evidence="1 2" key="1">
    <citation type="journal article" date="2019" name="Nat. Ecol. Evol.">
        <title>Megaphylogeny resolves global patterns of mushroom evolution.</title>
        <authorList>
            <person name="Varga T."/>
            <person name="Krizsan K."/>
            <person name="Foldi C."/>
            <person name="Dima B."/>
            <person name="Sanchez-Garcia M."/>
            <person name="Sanchez-Ramirez S."/>
            <person name="Szollosi G.J."/>
            <person name="Szarkandi J.G."/>
            <person name="Papp V."/>
            <person name="Albert L."/>
            <person name="Andreopoulos W."/>
            <person name="Angelini C."/>
            <person name="Antonin V."/>
            <person name="Barry K.W."/>
            <person name="Bougher N.L."/>
            <person name="Buchanan P."/>
            <person name="Buyck B."/>
            <person name="Bense V."/>
            <person name="Catcheside P."/>
            <person name="Chovatia M."/>
            <person name="Cooper J."/>
            <person name="Damon W."/>
            <person name="Desjardin D."/>
            <person name="Finy P."/>
            <person name="Geml J."/>
            <person name="Haridas S."/>
            <person name="Hughes K."/>
            <person name="Justo A."/>
            <person name="Karasinski D."/>
            <person name="Kautmanova I."/>
            <person name="Kiss B."/>
            <person name="Kocsube S."/>
            <person name="Kotiranta H."/>
            <person name="LaButti K.M."/>
            <person name="Lechner B.E."/>
            <person name="Liimatainen K."/>
            <person name="Lipzen A."/>
            <person name="Lukacs Z."/>
            <person name="Mihaltcheva S."/>
            <person name="Morgado L.N."/>
            <person name="Niskanen T."/>
            <person name="Noordeloos M.E."/>
            <person name="Ohm R.A."/>
            <person name="Ortiz-Santana B."/>
            <person name="Ovrebo C."/>
            <person name="Racz N."/>
            <person name="Riley R."/>
            <person name="Savchenko A."/>
            <person name="Shiryaev A."/>
            <person name="Soop K."/>
            <person name="Spirin V."/>
            <person name="Szebenyi C."/>
            <person name="Tomsovsky M."/>
            <person name="Tulloss R.E."/>
            <person name="Uehling J."/>
            <person name="Grigoriev I.V."/>
            <person name="Vagvolgyi C."/>
            <person name="Papp T."/>
            <person name="Martin F.M."/>
            <person name="Miettinen O."/>
            <person name="Hibbett D.S."/>
            <person name="Nagy L.G."/>
        </authorList>
    </citation>
    <scope>NUCLEOTIDE SEQUENCE [LARGE SCALE GENOMIC DNA]</scope>
    <source>
        <strain evidence="1 2">CBS 166.37</strain>
    </source>
</reference>
<dbReference type="STRING" id="68775.A0A5C3M3L9"/>
<sequence length="186" mass="20708">MDDPVLESLIDPLHARSYYVLRFNSRSVGKSTGRASFTGFNEAKDLEAIIQMAMQEIDDVRSVVIVGYSHGSLIASLHPILPPPVKTSHVLLSYPLSPRGWLILFRTSYYAKKLEELVCNASSNVLVLFGDHDEFTSVSKYKAWAHELQGYSGADKSLTVVEVPGGSHFWRRAGQELGGELEQWLP</sequence>
<dbReference type="AlphaFoldDB" id="A0A5C3M3L9"/>
<evidence type="ECO:0000313" key="2">
    <source>
        <dbReference type="Proteomes" id="UP000308652"/>
    </source>
</evidence>
<dbReference type="Gene3D" id="3.40.50.1820">
    <property type="entry name" value="alpha/beta hydrolase"/>
    <property type="match status" value="1"/>
</dbReference>
<dbReference type="OrthoDB" id="10260961at2759"/>
<keyword evidence="2" id="KW-1185">Reference proteome</keyword>
<accession>A0A5C3M3L9</accession>
<dbReference type="EMBL" id="ML213597">
    <property type="protein sequence ID" value="TFK40019.1"/>
    <property type="molecule type" value="Genomic_DNA"/>
</dbReference>
<protein>
    <submittedName>
        <fullName evidence="1">Alpha/Beta hydrolase protein</fullName>
    </submittedName>
</protein>
<dbReference type="InterPro" id="IPR029058">
    <property type="entry name" value="AB_hydrolase_fold"/>
</dbReference>
<evidence type="ECO:0000313" key="1">
    <source>
        <dbReference type="EMBL" id="TFK40019.1"/>
    </source>
</evidence>